<feature type="transmembrane region" description="Helical" evidence="7">
    <location>
        <begin position="176"/>
        <end position="194"/>
    </location>
</feature>
<gene>
    <name evidence="9" type="ORF">EZI54_11115</name>
</gene>
<accession>A0ABY1ZNR8</accession>
<dbReference type="InterPro" id="IPR050681">
    <property type="entry name" value="CDF/SLC30A"/>
</dbReference>
<comment type="caution">
    <text evidence="9">The sequence shown here is derived from an EMBL/GenBank/DDBJ whole genome shotgun (WGS) entry which is preliminary data.</text>
</comment>
<keyword evidence="2 7" id="KW-0812">Transmembrane</keyword>
<name>A0ABY1ZNR8_9GAMM</name>
<evidence type="ECO:0000256" key="5">
    <source>
        <dbReference type="ARBA" id="ARBA00023136"/>
    </source>
</evidence>
<feature type="transmembrane region" description="Helical" evidence="7">
    <location>
        <begin position="153"/>
        <end position="170"/>
    </location>
</feature>
<evidence type="ECO:0000256" key="7">
    <source>
        <dbReference type="SAM" id="Phobius"/>
    </source>
</evidence>
<evidence type="ECO:0000313" key="10">
    <source>
        <dbReference type="Proteomes" id="UP000313645"/>
    </source>
</evidence>
<dbReference type="RefSeq" id="WP_131481957.1">
    <property type="nucleotide sequence ID" value="NZ_SJDL01000015.1"/>
</dbReference>
<keyword evidence="5 7" id="KW-0472">Membrane</keyword>
<evidence type="ECO:0000256" key="6">
    <source>
        <dbReference type="SAM" id="MobiDB-lite"/>
    </source>
</evidence>
<dbReference type="PANTHER" id="PTHR11562">
    <property type="entry name" value="CATION EFFLUX PROTEIN/ ZINC TRANSPORTER"/>
    <property type="match status" value="1"/>
</dbReference>
<evidence type="ECO:0000259" key="8">
    <source>
        <dbReference type="Pfam" id="PF01545"/>
    </source>
</evidence>
<feature type="transmembrane region" description="Helical" evidence="7">
    <location>
        <begin position="49"/>
        <end position="70"/>
    </location>
</feature>
<comment type="subcellular location">
    <subcellularLocation>
        <location evidence="1">Membrane</location>
        <topology evidence="1">Multi-pass membrane protein</topology>
    </subcellularLocation>
</comment>
<feature type="transmembrane region" description="Helical" evidence="7">
    <location>
        <begin position="82"/>
        <end position="101"/>
    </location>
</feature>
<evidence type="ECO:0000313" key="9">
    <source>
        <dbReference type="EMBL" id="TBW55712.1"/>
    </source>
</evidence>
<dbReference type="SUPFAM" id="SSF161111">
    <property type="entry name" value="Cation efflux protein transmembrane domain-like"/>
    <property type="match status" value="1"/>
</dbReference>
<dbReference type="PANTHER" id="PTHR11562:SF17">
    <property type="entry name" value="RE54080P-RELATED"/>
    <property type="match status" value="1"/>
</dbReference>
<feature type="domain" description="Cation efflux protein transmembrane" evidence="8">
    <location>
        <begin position="23"/>
        <end position="198"/>
    </location>
</feature>
<proteinExistence type="predicted"/>
<dbReference type="Pfam" id="PF01545">
    <property type="entry name" value="Cation_efflux"/>
    <property type="match status" value="1"/>
</dbReference>
<feature type="transmembrane region" description="Helical" evidence="7">
    <location>
        <begin position="22"/>
        <end position="43"/>
    </location>
</feature>
<dbReference type="InterPro" id="IPR027469">
    <property type="entry name" value="Cation_efflux_TMD_sf"/>
</dbReference>
<protein>
    <submittedName>
        <fullName evidence="9">Cation transporter</fullName>
    </submittedName>
</protein>
<keyword evidence="10" id="KW-1185">Reference proteome</keyword>
<reference evidence="9 10" key="1">
    <citation type="submission" date="2019-02" db="EMBL/GenBank/DDBJ databases">
        <title>Marinobacter halodurans sp. nov., a marine bacterium isolated from sea tidal flat.</title>
        <authorList>
            <person name="Yoo Y."/>
            <person name="Lee D.W."/>
            <person name="Kim B.S."/>
            <person name="Kim J.-J."/>
        </authorList>
    </citation>
    <scope>NUCLEOTIDE SEQUENCE [LARGE SCALE GENOMIC DNA]</scope>
    <source>
        <strain evidence="9 10">YJ-S3-2</strain>
    </source>
</reference>
<keyword evidence="4 7" id="KW-1133">Transmembrane helix</keyword>
<sequence>MDSCCENKAEELAELRGKQGRVLYIVLAINTVMFLFEFFGGLLAGSTALLADSLDMFGDATVYALTLYALHRSARSRAGAALVKGLFMLLFGVMVVVEAIQKSILGIVPHAEWMGGIALVALAANTVCFLLLNAHRRDDLNMRSTWLCSRNDLFANTSVIGAAILVGYTGSLWPDVIVGLAIAGLFLHSAWQVLSEAWREWKASAPTGAVDGENGSAIKATGEGGDEPSAETGACCAAPEPLESKSCSAKE</sequence>
<feature type="transmembrane region" description="Helical" evidence="7">
    <location>
        <begin position="113"/>
        <end position="132"/>
    </location>
</feature>
<keyword evidence="3" id="KW-0813">Transport</keyword>
<dbReference type="InterPro" id="IPR058533">
    <property type="entry name" value="Cation_efflux_TM"/>
</dbReference>
<evidence type="ECO:0000256" key="3">
    <source>
        <dbReference type="ARBA" id="ARBA00022906"/>
    </source>
</evidence>
<feature type="region of interest" description="Disordered" evidence="6">
    <location>
        <begin position="205"/>
        <end position="235"/>
    </location>
</feature>
<keyword evidence="3" id="KW-0406">Ion transport</keyword>
<dbReference type="NCBIfam" id="TIGR01297">
    <property type="entry name" value="CDF"/>
    <property type="match status" value="1"/>
</dbReference>
<organism evidence="9 10">
    <name type="scientific">Marinobacter halodurans</name>
    <dbReference type="NCBI Taxonomy" id="2528979"/>
    <lineage>
        <taxon>Bacteria</taxon>
        <taxon>Pseudomonadati</taxon>
        <taxon>Pseudomonadota</taxon>
        <taxon>Gammaproteobacteria</taxon>
        <taxon>Pseudomonadales</taxon>
        <taxon>Marinobacteraceae</taxon>
        <taxon>Marinobacter</taxon>
    </lineage>
</organism>
<dbReference type="EMBL" id="SJDL01000015">
    <property type="protein sequence ID" value="TBW55712.1"/>
    <property type="molecule type" value="Genomic_DNA"/>
</dbReference>
<dbReference type="Proteomes" id="UP000313645">
    <property type="component" value="Unassembled WGS sequence"/>
</dbReference>
<dbReference type="Gene3D" id="1.20.1510.10">
    <property type="entry name" value="Cation efflux protein transmembrane domain"/>
    <property type="match status" value="1"/>
</dbReference>
<keyword evidence="3" id="KW-0862">Zinc</keyword>
<keyword evidence="3" id="KW-0864">Zinc transport</keyword>
<evidence type="ECO:0000256" key="4">
    <source>
        <dbReference type="ARBA" id="ARBA00022989"/>
    </source>
</evidence>
<evidence type="ECO:0000256" key="1">
    <source>
        <dbReference type="ARBA" id="ARBA00004141"/>
    </source>
</evidence>
<evidence type="ECO:0000256" key="2">
    <source>
        <dbReference type="ARBA" id="ARBA00022692"/>
    </source>
</evidence>
<dbReference type="InterPro" id="IPR002524">
    <property type="entry name" value="Cation_efflux"/>
</dbReference>